<keyword evidence="5" id="KW-1185">Reference proteome</keyword>
<evidence type="ECO:0000313" key="4">
    <source>
        <dbReference type="EMBL" id="MCI2282336.1"/>
    </source>
</evidence>
<dbReference type="InterPro" id="IPR014833">
    <property type="entry name" value="TnsA_N"/>
</dbReference>
<feature type="domain" description="TnsA endonuclease N-terminal" evidence="3">
    <location>
        <begin position="74"/>
        <end position="165"/>
    </location>
</feature>
<dbReference type="Pfam" id="PF08722">
    <property type="entry name" value="Tn7_TnsA-like_N"/>
    <property type="match status" value="1"/>
</dbReference>
<evidence type="ECO:0000256" key="1">
    <source>
        <dbReference type="SAM" id="MobiDB-lite"/>
    </source>
</evidence>
<dbReference type="CDD" id="cd22362">
    <property type="entry name" value="TnsA_endonuclease-like"/>
    <property type="match status" value="1"/>
</dbReference>
<proteinExistence type="predicted"/>
<keyword evidence="4" id="KW-0378">Hydrolase</keyword>
<feature type="compositionally biased region" description="Basic and acidic residues" evidence="1">
    <location>
        <begin position="12"/>
        <end position="21"/>
    </location>
</feature>
<dbReference type="Proteomes" id="UP001139646">
    <property type="component" value="Unassembled WGS sequence"/>
</dbReference>
<evidence type="ECO:0000259" key="3">
    <source>
        <dbReference type="Pfam" id="PF08722"/>
    </source>
</evidence>
<dbReference type="GO" id="GO:0004519">
    <property type="term" value="F:endonuclease activity"/>
    <property type="evidence" value="ECO:0007669"/>
    <property type="project" value="UniProtKB-KW"/>
</dbReference>
<reference evidence="4" key="1">
    <citation type="submission" date="2022-01" db="EMBL/GenBank/DDBJ databases">
        <title>Colwellia maritima, isolated from seawater.</title>
        <authorList>
            <person name="Kristyanto S."/>
            <person name="Jung J."/>
            <person name="Jeon C.O."/>
        </authorList>
    </citation>
    <scope>NUCLEOTIDE SEQUENCE</scope>
    <source>
        <strain evidence="4">MSW7</strain>
    </source>
</reference>
<organism evidence="4 5">
    <name type="scientific">Colwellia maritima</name>
    <dbReference type="NCBI Taxonomy" id="2912588"/>
    <lineage>
        <taxon>Bacteria</taxon>
        <taxon>Pseudomonadati</taxon>
        <taxon>Pseudomonadota</taxon>
        <taxon>Gammaproteobacteria</taxon>
        <taxon>Alteromonadales</taxon>
        <taxon>Colwelliaceae</taxon>
        <taxon>Colwellia</taxon>
    </lineage>
</organism>
<comment type="caution">
    <text evidence="4">The sequence shown here is derived from an EMBL/GenBank/DDBJ whole genome shotgun (WGS) entry which is preliminary data.</text>
</comment>
<accession>A0ABS9WWT8</accession>
<name>A0ABS9WWT8_9GAMM</name>
<dbReference type="InterPro" id="IPR014832">
    <property type="entry name" value="TnsA_C"/>
</dbReference>
<feature type="region of interest" description="Disordered" evidence="1">
    <location>
        <begin position="1"/>
        <end position="28"/>
    </location>
</feature>
<feature type="domain" description="TnsA endonuclease C-terminal" evidence="2">
    <location>
        <begin position="167"/>
        <end position="246"/>
    </location>
</feature>
<keyword evidence="4" id="KW-0255">Endonuclease</keyword>
<dbReference type="EMBL" id="JAKKSL010000001">
    <property type="protein sequence ID" value="MCI2282336.1"/>
    <property type="molecule type" value="Genomic_DNA"/>
</dbReference>
<sequence>MASRKLGNSDAKNNKWIKEGRGSGQNSEYKPWITVRDLPSDGRVHRVFGHKSQRTHHLLSDLELAVFLLLEWHQDVIQIREQFPLQLETTTQVAAESGISHPSLSGVKQYMSSDFLVNSHNPNQPKFVLQAKYAEAIGDARTVEKLELERRYWKLKEVPWFLVTEQDIPQTVIKNIKWLYPAQRDEIDMELLIQRVDYYDYHFSQNPDKNIIDICKKLDIAYELQVGESLAEVRHLLAKRCFTFDIFTLAPKLKAHQLKIGTIKFLQEAYSVSN</sequence>
<gene>
    <name evidence="4" type="ORF">L3081_01680</name>
</gene>
<evidence type="ECO:0000313" key="5">
    <source>
        <dbReference type="Proteomes" id="UP001139646"/>
    </source>
</evidence>
<keyword evidence="4" id="KW-0540">Nuclease</keyword>
<evidence type="ECO:0000259" key="2">
    <source>
        <dbReference type="Pfam" id="PF08721"/>
    </source>
</evidence>
<dbReference type="Pfam" id="PF08721">
    <property type="entry name" value="Tn7_Tnp_TnsA_C"/>
    <property type="match status" value="1"/>
</dbReference>
<dbReference type="RefSeq" id="WP_242282980.1">
    <property type="nucleotide sequence ID" value="NZ_JAKKSL010000001.1"/>
</dbReference>
<protein>
    <submittedName>
        <fullName evidence="4">TnsA endonuclease N-terminal domain-containing protein</fullName>
    </submittedName>
</protein>